<dbReference type="EMBL" id="CP061038">
    <property type="protein sequence ID" value="QNQ08465.1"/>
    <property type="molecule type" value="Genomic_DNA"/>
</dbReference>
<name>A0A7H0LFL2_9SPHN</name>
<comment type="similarity">
    <text evidence="1">Belongs to the peptidase M16 family.</text>
</comment>
<feature type="domain" description="Peptidase M16 N-terminal" evidence="5">
    <location>
        <begin position="66"/>
        <end position="182"/>
    </location>
</feature>
<feature type="compositionally biased region" description="Polar residues" evidence="3">
    <location>
        <begin position="24"/>
        <end position="40"/>
    </location>
</feature>
<feature type="domain" description="Peptidase M16 N-terminal" evidence="5">
    <location>
        <begin position="529"/>
        <end position="661"/>
    </location>
</feature>
<evidence type="ECO:0000256" key="1">
    <source>
        <dbReference type="ARBA" id="ARBA00007261"/>
    </source>
</evidence>
<evidence type="ECO:0000256" key="3">
    <source>
        <dbReference type="SAM" id="MobiDB-lite"/>
    </source>
</evidence>
<organism evidence="7 8">
    <name type="scientific">Sphingomonas alpina</name>
    <dbReference type="NCBI Taxonomy" id="653931"/>
    <lineage>
        <taxon>Bacteria</taxon>
        <taxon>Pseudomonadati</taxon>
        <taxon>Pseudomonadota</taxon>
        <taxon>Alphaproteobacteria</taxon>
        <taxon>Sphingomonadales</taxon>
        <taxon>Sphingomonadaceae</taxon>
        <taxon>Sphingomonas</taxon>
    </lineage>
</organism>
<dbReference type="InterPro" id="IPR011765">
    <property type="entry name" value="Pept_M16_N"/>
</dbReference>
<keyword evidence="2" id="KW-0378">Hydrolase</keyword>
<dbReference type="InterPro" id="IPR007863">
    <property type="entry name" value="Peptidase_M16_C"/>
</dbReference>
<dbReference type="Proteomes" id="UP000516148">
    <property type="component" value="Chromosome"/>
</dbReference>
<evidence type="ECO:0000256" key="2">
    <source>
        <dbReference type="ARBA" id="ARBA00023049"/>
    </source>
</evidence>
<keyword evidence="2" id="KW-0645">Protease</keyword>
<feature type="domain" description="Peptidase M16 C-terminal" evidence="6">
    <location>
        <begin position="222"/>
        <end position="400"/>
    </location>
</feature>
<keyword evidence="2" id="KW-0482">Metalloprotease</keyword>
<dbReference type="Gene3D" id="3.30.830.10">
    <property type="entry name" value="Metalloenzyme, LuxS/M16 peptidase-like"/>
    <property type="match status" value="4"/>
</dbReference>
<sequence length="961" mass="101722">MKPVCFLIRAGVAAIALASGGAGQASNGEKSAPSTPTTSAVKAALPAASEVPPIQYQERILKNGLRVLSLRDVTTPNVSVSMWYEVGSKHDPDKRSGFAHLFEHILSRKTVNMPYNMINRLTEDVGGVRNASTSFDRTNYYETVPAQYLETMLWTHAERMARPVIDKEVFETERNVVKEELRQRVLAPPYGRLYNFAMTENGFDVLPHRRPVIGNIADLDAATLEDARAFHEAYYGPDTATLIVSGNFDEARLQAFVDRYFAAIPKRAKPISLAINGSEPPMAPRRINATGPNLPLPLVGAIYKVPGASHPDREALEVMAAILGRGETSRLYRTLVRTGKASRIDADLDVTEEAGVLAPIVVLSDGQDIETVAGALDAELKTIATVEVSNAELGEARSQLLSDALEERETFSGRAFELGEALVLTGDPKAADKRLAAIAKVTKADVLRVAKRYLDPAARVEVRYTNGDGNPASWANPVPMPTFAIVPAAQGIANQLAAEGARQAPPGPGPAPVVAVPKIAETRLGNGVRVVAIKTGPVPLATMSVVIAGGASADPEGKAGTARFAANLATKGTATRTAEQIAAIMERLGGSIAGGAGPDGTTFSITVPTVNLAQAAEVLSDVIRNASYPPAEFDLERKRAVDQIQVTMKDPGPLANMAMLPMLYGAAPYGRQSGGTARSLNTLSRADLVAYRQRWWHPANSSVIVTGGVDPGTGTALVKKLFGDWQAVGATPEIPKVRAGQGKAMRTVVIDLPGAGQAAVIAAVRGVSRSDAEYPSLLLANAVLGVGSNGRLFTEVRSKRALSYGAYSVLPARADTAMLSASAQTKNETATDVAEIFLNEFKRLGKEPIDGDALDKRKAYIKGSYVRQMETGGGFNAIIAGLIQQGLDPSEAFALAGRLDAVKPEAANAAAARLVTPENAWLVIVGDSAKFIDKLRVLRPDVVVIPANKVDLESPTLGAAG</sequence>
<reference evidence="7 8" key="1">
    <citation type="submission" date="2020-09" db="EMBL/GenBank/DDBJ databases">
        <title>Sphingomonas sp., a new species isolated from pork steak.</title>
        <authorList>
            <person name="Heidler von Heilborn D."/>
        </authorList>
    </citation>
    <scope>NUCLEOTIDE SEQUENCE [LARGE SCALE GENOMIC DNA]</scope>
    <source>
        <strain evidence="8">S8-3T</strain>
    </source>
</reference>
<evidence type="ECO:0000313" key="8">
    <source>
        <dbReference type="Proteomes" id="UP000516148"/>
    </source>
</evidence>
<dbReference type="AlphaFoldDB" id="A0A7H0LFL2"/>
<dbReference type="GO" id="GO:0046872">
    <property type="term" value="F:metal ion binding"/>
    <property type="evidence" value="ECO:0007669"/>
    <property type="project" value="InterPro"/>
</dbReference>
<dbReference type="GO" id="GO:0008237">
    <property type="term" value="F:metallopeptidase activity"/>
    <property type="evidence" value="ECO:0007669"/>
    <property type="project" value="UniProtKB-KW"/>
</dbReference>
<feature type="region of interest" description="Disordered" evidence="3">
    <location>
        <begin position="22"/>
        <end position="43"/>
    </location>
</feature>
<protein>
    <submittedName>
        <fullName evidence="7">Insulinase family protein</fullName>
    </submittedName>
</protein>
<evidence type="ECO:0000259" key="6">
    <source>
        <dbReference type="Pfam" id="PF05193"/>
    </source>
</evidence>
<dbReference type="PANTHER" id="PTHR11851:SF49">
    <property type="entry name" value="MITOCHONDRIAL-PROCESSING PEPTIDASE SUBUNIT ALPHA"/>
    <property type="match status" value="1"/>
</dbReference>
<evidence type="ECO:0000256" key="4">
    <source>
        <dbReference type="SAM" id="SignalP"/>
    </source>
</evidence>
<evidence type="ECO:0000259" key="5">
    <source>
        <dbReference type="Pfam" id="PF00675"/>
    </source>
</evidence>
<dbReference type="Pfam" id="PF00675">
    <property type="entry name" value="Peptidase_M16"/>
    <property type="match status" value="2"/>
</dbReference>
<dbReference type="InterPro" id="IPR050361">
    <property type="entry name" value="MPP/UQCRC_Complex"/>
</dbReference>
<dbReference type="PANTHER" id="PTHR11851">
    <property type="entry name" value="METALLOPROTEASE"/>
    <property type="match status" value="1"/>
</dbReference>
<dbReference type="InterPro" id="IPR011249">
    <property type="entry name" value="Metalloenz_LuxS/M16"/>
</dbReference>
<keyword evidence="8" id="KW-1185">Reference proteome</keyword>
<feature type="chain" id="PRO_5028952661" evidence="4">
    <location>
        <begin position="25"/>
        <end position="961"/>
    </location>
</feature>
<dbReference type="RefSeq" id="WP_187760793.1">
    <property type="nucleotide sequence ID" value="NZ_CP061038.1"/>
</dbReference>
<dbReference type="SUPFAM" id="SSF63411">
    <property type="entry name" value="LuxS/MPP-like metallohydrolase"/>
    <property type="match status" value="4"/>
</dbReference>
<feature type="domain" description="Peptidase M16 C-terminal" evidence="6">
    <location>
        <begin position="683"/>
        <end position="858"/>
    </location>
</feature>
<dbReference type="KEGG" id="spap:H3Z74_17175"/>
<keyword evidence="4" id="KW-0732">Signal</keyword>
<accession>A0A7H0LFL2</accession>
<dbReference type="Pfam" id="PF05193">
    <property type="entry name" value="Peptidase_M16_C"/>
    <property type="match status" value="2"/>
</dbReference>
<gene>
    <name evidence="7" type="ORF">H3Z74_17175</name>
</gene>
<feature type="signal peptide" evidence="4">
    <location>
        <begin position="1"/>
        <end position="24"/>
    </location>
</feature>
<evidence type="ECO:0000313" key="7">
    <source>
        <dbReference type="EMBL" id="QNQ08465.1"/>
    </source>
</evidence>
<proteinExistence type="inferred from homology"/>